<dbReference type="EMBL" id="CP003732">
    <property type="protein sequence ID" value="AFV12583.1"/>
    <property type="molecule type" value="Genomic_DNA"/>
</dbReference>
<dbReference type="KEGG" id="tpz:Tph_c23960"/>
<evidence type="ECO:0000256" key="2">
    <source>
        <dbReference type="ARBA" id="ARBA00023239"/>
    </source>
</evidence>
<evidence type="ECO:0000256" key="1">
    <source>
        <dbReference type="ARBA" id="ARBA00023229"/>
    </source>
</evidence>
<dbReference type="GO" id="GO:0016829">
    <property type="term" value="F:lyase activity"/>
    <property type="evidence" value="ECO:0007669"/>
    <property type="project" value="UniProtKB-KW"/>
</dbReference>
<evidence type="ECO:0000313" key="4">
    <source>
        <dbReference type="EMBL" id="AFV12583.1"/>
    </source>
</evidence>
<dbReference type="Proteomes" id="UP000000467">
    <property type="component" value="Chromosome"/>
</dbReference>
<protein>
    <recommendedName>
        <fullName evidence="3">Phosphomevalonate dehydratase small subunit-like domain-containing protein</fullName>
    </recommendedName>
</protein>
<dbReference type="InterPro" id="IPR012016">
    <property type="entry name" value="PMDh-S-like"/>
</dbReference>
<evidence type="ECO:0000259" key="3">
    <source>
        <dbReference type="Pfam" id="PF01989"/>
    </source>
</evidence>
<dbReference type="HOGENOM" id="CLU_141583_2_0_9"/>
<dbReference type="CDD" id="cd01356">
    <property type="entry name" value="AcnX_swivel"/>
    <property type="match status" value="1"/>
</dbReference>
<dbReference type="PANTHER" id="PTHR36577:SF3">
    <property type="entry name" value="DUF521 DOMAIN PROTEIN (AFU_ORTHOLOGUE AFUA_6G00490)"/>
    <property type="match status" value="1"/>
</dbReference>
<dbReference type="PANTHER" id="PTHR36577">
    <property type="entry name" value="DUF521 DOMAIN PROTEIN (AFU_ORTHOLOGUE AFUA_6G00490)"/>
    <property type="match status" value="1"/>
</dbReference>
<dbReference type="HAMAP" id="MF_00078">
    <property type="entry name" value="PMDh_S"/>
    <property type="match status" value="1"/>
</dbReference>
<dbReference type="RefSeq" id="WP_015051448.1">
    <property type="nucleotide sequence ID" value="NC_018870.1"/>
</dbReference>
<keyword evidence="5" id="KW-1185">Reference proteome</keyword>
<dbReference type="GO" id="GO:0008299">
    <property type="term" value="P:isoprenoid biosynthetic process"/>
    <property type="evidence" value="ECO:0007669"/>
    <property type="project" value="UniProtKB-KW"/>
</dbReference>
<dbReference type="SUPFAM" id="SSF52016">
    <property type="entry name" value="LeuD/IlvD-like"/>
    <property type="match status" value="1"/>
</dbReference>
<dbReference type="Gene3D" id="3.50.30.10">
    <property type="entry name" value="Phosphohistidine domain"/>
    <property type="match status" value="1"/>
</dbReference>
<evidence type="ECO:0000313" key="5">
    <source>
        <dbReference type="Proteomes" id="UP000000467"/>
    </source>
</evidence>
<feature type="domain" description="Phosphomevalonate dehydratase small subunit-like" evidence="3">
    <location>
        <begin position="27"/>
        <end position="106"/>
    </location>
</feature>
<keyword evidence="2" id="KW-0456">Lyase</keyword>
<proteinExistence type="inferred from homology"/>
<dbReference type="InterPro" id="IPR020794">
    <property type="entry name" value="PMDh_S"/>
</dbReference>
<name>K4LI68_THEPS</name>
<dbReference type="AlphaFoldDB" id="K4LI68"/>
<keyword evidence="1" id="KW-0414">Isoprene biosynthesis</keyword>
<dbReference type="Pfam" id="PF01989">
    <property type="entry name" value="AcnX_swivel_put"/>
    <property type="match status" value="1"/>
</dbReference>
<sequence length="135" mass="14362">MITKVLTGRKIVEGTAEGEALVTRDPISFMGSINPKTGYVIERGHEIEGQCLKGKILVFPSAKGSTGGSYMLYDLVRNGVGPTGIVNAEADSVVVIGAIVADLPMVDRINIAEIETGDHLIIDGERGIVKVIREK</sequence>
<dbReference type="eggNOG" id="COG1786">
    <property type="taxonomic scope" value="Bacteria"/>
</dbReference>
<organism evidence="4 5">
    <name type="scientific">Thermacetogenium phaeum (strain ATCC BAA-254 / DSM 26808 / PB)</name>
    <dbReference type="NCBI Taxonomy" id="1089553"/>
    <lineage>
        <taxon>Bacteria</taxon>
        <taxon>Bacillati</taxon>
        <taxon>Bacillota</taxon>
        <taxon>Clostridia</taxon>
        <taxon>Thermoanaerobacterales</taxon>
        <taxon>Thermoanaerobacteraceae</taxon>
        <taxon>Thermacetogenium</taxon>
    </lineage>
</organism>
<accession>K4LI68</accession>
<dbReference type="STRING" id="1089553.Tph_c23960"/>
<dbReference type="PIRSF" id="PIRSF004966">
    <property type="entry name" value="UCP004966"/>
    <property type="match status" value="1"/>
</dbReference>
<reference evidence="4 5" key="1">
    <citation type="journal article" date="2012" name="BMC Genomics">
        <title>Genome-guided analysis of physiological and morphological traits of the fermentative acetate oxidizer Thermacetogenium phaeum.</title>
        <authorList>
            <person name="Oehler D."/>
            <person name="Poehlein A."/>
            <person name="Leimbach A."/>
            <person name="Muller N."/>
            <person name="Daniel R."/>
            <person name="Gottschalk G."/>
            <person name="Schink B."/>
        </authorList>
    </citation>
    <scope>NUCLEOTIDE SEQUENCE [LARGE SCALE GENOMIC DNA]</scope>
    <source>
        <strain evidence="5">ATCC BAA-254 / DSM 26808 / PB</strain>
    </source>
</reference>
<dbReference type="InterPro" id="IPR002840">
    <property type="entry name" value="PMDh-S-like_dom"/>
</dbReference>
<gene>
    <name evidence="4" type="ordered locus">Tph_c23960</name>
</gene>
<dbReference type="OrthoDB" id="9815264at2"/>